<gene>
    <name evidence="2" type="ORF">BOTBODRAFT_172568</name>
</gene>
<dbReference type="HOGENOM" id="CLU_696573_0_0_1"/>
<evidence type="ECO:0000313" key="2">
    <source>
        <dbReference type="EMBL" id="KDQ16954.1"/>
    </source>
</evidence>
<evidence type="ECO:0008006" key="4">
    <source>
        <dbReference type="Google" id="ProtNLM"/>
    </source>
</evidence>
<dbReference type="Proteomes" id="UP000027195">
    <property type="component" value="Unassembled WGS sequence"/>
</dbReference>
<protein>
    <recommendedName>
        <fullName evidence="4">No apical meristem-associated C-terminal domain-containing protein</fullName>
    </recommendedName>
</protein>
<dbReference type="OrthoDB" id="3269701at2759"/>
<organism evidence="2 3">
    <name type="scientific">Botryobasidium botryosum (strain FD-172 SS1)</name>
    <dbReference type="NCBI Taxonomy" id="930990"/>
    <lineage>
        <taxon>Eukaryota</taxon>
        <taxon>Fungi</taxon>
        <taxon>Dikarya</taxon>
        <taxon>Basidiomycota</taxon>
        <taxon>Agaricomycotina</taxon>
        <taxon>Agaricomycetes</taxon>
        <taxon>Cantharellales</taxon>
        <taxon>Botryobasidiaceae</taxon>
        <taxon>Botryobasidium</taxon>
    </lineage>
</organism>
<reference evidence="3" key="1">
    <citation type="journal article" date="2014" name="Proc. Natl. Acad. Sci. U.S.A.">
        <title>Extensive sampling of basidiomycete genomes demonstrates inadequacy of the white-rot/brown-rot paradigm for wood decay fungi.</title>
        <authorList>
            <person name="Riley R."/>
            <person name="Salamov A.A."/>
            <person name="Brown D.W."/>
            <person name="Nagy L.G."/>
            <person name="Floudas D."/>
            <person name="Held B.W."/>
            <person name="Levasseur A."/>
            <person name="Lombard V."/>
            <person name="Morin E."/>
            <person name="Otillar R."/>
            <person name="Lindquist E.A."/>
            <person name="Sun H."/>
            <person name="LaButti K.M."/>
            <person name="Schmutz J."/>
            <person name="Jabbour D."/>
            <person name="Luo H."/>
            <person name="Baker S.E."/>
            <person name="Pisabarro A.G."/>
            <person name="Walton J.D."/>
            <person name="Blanchette R.A."/>
            <person name="Henrissat B."/>
            <person name="Martin F."/>
            <person name="Cullen D."/>
            <person name="Hibbett D.S."/>
            <person name="Grigoriev I.V."/>
        </authorList>
    </citation>
    <scope>NUCLEOTIDE SEQUENCE [LARGE SCALE GENOMIC DNA]</scope>
    <source>
        <strain evidence="3">FD-172 SS1</strain>
    </source>
</reference>
<sequence>MPPTKEKAHPTPKNTRGKRKKPDNLDTPARNSKASKVNSGKESKKAKEDSVSVKWNENNDELTWALIYAIESNPEIKQGLFPPPGGHVSTSKGGGKSKVDHQWAICEILFSDNPVYSSAFAAAAAGTAKDRLQWLNKVKNRISTIVEKTKEGIERLGSTGEGLREEALRDGSKLQSLHDEIKKDTPWFREVQDLIAYRPNLIPTGIGNSQSTIDTSILAKASATQDALGDGDPATWSDSHPDQEFDYDRDEDDDEEDSGNANSNHVTDVDAPERAAEGSTPSPAKHTIKEEKGIAVKKERATKKAKAGTSAPAAQLKKTRVTADFTAMAQAEEETAKSALDMARLKAEHEIVKMKTSSEVRGKELDLEALKVQLKLEKLKHKNQVRLGRATTPFNVLQAAGPNQHFGVGGPFIVDPPHPNFHMHHGLVGTHHPFNTHHPLTTPAPFSNMQMLDSMSTSTSGELVGQINMVSNGDGGNQNADEGAEGSSTVKDM</sequence>
<dbReference type="InParanoid" id="A0A067MN42"/>
<feature type="compositionally biased region" description="Polar residues" evidence="1">
    <location>
        <begin position="29"/>
        <end position="38"/>
    </location>
</feature>
<feature type="region of interest" description="Disordered" evidence="1">
    <location>
        <begin position="224"/>
        <end position="292"/>
    </location>
</feature>
<feature type="region of interest" description="Disordered" evidence="1">
    <location>
        <begin position="1"/>
        <end position="53"/>
    </location>
</feature>
<dbReference type="AlphaFoldDB" id="A0A067MN42"/>
<evidence type="ECO:0000313" key="3">
    <source>
        <dbReference type="Proteomes" id="UP000027195"/>
    </source>
</evidence>
<name>A0A067MN42_BOTB1</name>
<dbReference type="EMBL" id="KL198025">
    <property type="protein sequence ID" value="KDQ16954.1"/>
    <property type="molecule type" value="Genomic_DNA"/>
</dbReference>
<feature type="compositionally biased region" description="Basic and acidic residues" evidence="1">
    <location>
        <begin position="39"/>
        <end position="51"/>
    </location>
</feature>
<accession>A0A067MN42</accession>
<evidence type="ECO:0000256" key="1">
    <source>
        <dbReference type="SAM" id="MobiDB-lite"/>
    </source>
</evidence>
<proteinExistence type="predicted"/>
<keyword evidence="3" id="KW-1185">Reference proteome</keyword>
<feature type="compositionally biased region" description="Acidic residues" evidence="1">
    <location>
        <begin position="244"/>
        <end position="258"/>
    </location>
</feature>
<feature type="compositionally biased region" description="Basic and acidic residues" evidence="1">
    <location>
        <begin position="267"/>
        <end position="276"/>
    </location>
</feature>
<feature type="region of interest" description="Disordered" evidence="1">
    <location>
        <begin position="471"/>
        <end position="493"/>
    </location>
</feature>